<comment type="function">
    <text evidence="4">Flagellin is the subunit protein which polymerizes to form the filaments of bacterial flagella.</text>
</comment>
<dbReference type="InterPro" id="IPR001492">
    <property type="entry name" value="Flagellin"/>
</dbReference>
<keyword evidence="7" id="KW-0282">Flagellum</keyword>
<dbReference type="KEGG" id="phb:HYN04_08725"/>
<evidence type="ECO:0000256" key="1">
    <source>
        <dbReference type="ARBA" id="ARBA00005709"/>
    </source>
</evidence>
<dbReference type="EMBL" id="CP029479">
    <property type="protein sequence ID" value="AWM77840.1"/>
    <property type="molecule type" value="Genomic_DNA"/>
</dbReference>
<dbReference type="GO" id="GO:0005198">
    <property type="term" value="F:structural molecule activity"/>
    <property type="evidence" value="ECO:0007669"/>
    <property type="project" value="UniProtKB-UniRule"/>
</dbReference>
<comment type="similarity">
    <text evidence="1 4">Belongs to the bacterial flagellin family.</text>
</comment>
<dbReference type="Gene3D" id="1.20.1330.10">
    <property type="entry name" value="f41 fragment of flagellin, N-terminal domain"/>
    <property type="match status" value="1"/>
</dbReference>
<evidence type="ECO:0000256" key="3">
    <source>
        <dbReference type="ARBA" id="ARBA00023143"/>
    </source>
</evidence>
<sequence>MGVQSINTNVSAMLALQNLNASQAELRSAEQRISTGLKVATAKDNGAIFAIATTQRGTSRALDAVRESLQRSQSVVDVSASAGEIVSDLLLQMKEKALASADAQLNTSSRAAMNADFISLRDQITKAVNNAGFNGGNLIRSGAQNVAALADETGTSFLTVQAQVLALSGPNVTVTATTAVNTITLASAALSLVNVSLQNVSLALAKLGTGARALSTHLTFVNKLQDAVNAGIGNIVDADLAKESARIQALQTKQQLGIQALSIANQGPSQLMSLFR</sequence>
<dbReference type="Proteomes" id="UP000247763">
    <property type="component" value="Chromosome"/>
</dbReference>
<evidence type="ECO:0000256" key="4">
    <source>
        <dbReference type="RuleBase" id="RU362073"/>
    </source>
</evidence>
<evidence type="ECO:0000256" key="2">
    <source>
        <dbReference type="ARBA" id="ARBA00011829"/>
    </source>
</evidence>
<organism evidence="7 8">
    <name type="scientific">Phenylobacterium parvum</name>
    <dbReference type="NCBI Taxonomy" id="2201350"/>
    <lineage>
        <taxon>Bacteria</taxon>
        <taxon>Pseudomonadati</taxon>
        <taxon>Pseudomonadota</taxon>
        <taxon>Alphaproteobacteria</taxon>
        <taxon>Caulobacterales</taxon>
        <taxon>Caulobacteraceae</taxon>
        <taxon>Phenylobacterium</taxon>
    </lineage>
</organism>
<gene>
    <name evidence="7" type="ORF">HYN04_08725</name>
</gene>
<keyword evidence="7" id="KW-0969">Cilium</keyword>
<dbReference type="PANTHER" id="PTHR42792">
    <property type="entry name" value="FLAGELLIN"/>
    <property type="match status" value="1"/>
</dbReference>
<evidence type="ECO:0000259" key="6">
    <source>
        <dbReference type="Pfam" id="PF00700"/>
    </source>
</evidence>
<feature type="domain" description="Flagellin C-terminal" evidence="6">
    <location>
        <begin position="193"/>
        <end position="275"/>
    </location>
</feature>
<evidence type="ECO:0000313" key="8">
    <source>
        <dbReference type="Proteomes" id="UP000247763"/>
    </source>
</evidence>
<dbReference type="InterPro" id="IPR046358">
    <property type="entry name" value="Flagellin_C"/>
</dbReference>
<accession>A0A2Z3HX58</accession>
<dbReference type="Pfam" id="PF00700">
    <property type="entry name" value="Flagellin_C"/>
    <property type="match status" value="1"/>
</dbReference>
<protein>
    <recommendedName>
        <fullName evidence="4">Flagellin</fullName>
    </recommendedName>
</protein>
<comment type="subcellular location">
    <subcellularLocation>
        <location evidence="4">Secreted</location>
    </subcellularLocation>
    <subcellularLocation>
        <location evidence="4">Bacterial flagellum</location>
    </subcellularLocation>
</comment>
<dbReference type="GO" id="GO:0009288">
    <property type="term" value="C:bacterial-type flagellum"/>
    <property type="evidence" value="ECO:0007669"/>
    <property type="project" value="UniProtKB-SubCell"/>
</dbReference>
<dbReference type="PANTHER" id="PTHR42792:SF2">
    <property type="entry name" value="FLAGELLIN"/>
    <property type="match status" value="1"/>
</dbReference>
<dbReference type="OrthoDB" id="7328309at2"/>
<dbReference type="SUPFAM" id="SSF64518">
    <property type="entry name" value="Phase 1 flagellin"/>
    <property type="match status" value="1"/>
</dbReference>
<dbReference type="Pfam" id="PF00669">
    <property type="entry name" value="Flagellin_N"/>
    <property type="match status" value="1"/>
</dbReference>
<proteinExistence type="inferred from homology"/>
<dbReference type="GO" id="GO:0005576">
    <property type="term" value="C:extracellular region"/>
    <property type="evidence" value="ECO:0007669"/>
    <property type="project" value="UniProtKB-SubCell"/>
</dbReference>
<keyword evidence="8" id="KW-1185">Reference proteome</keyword>
<keyword evidence="4" id="KW-0964">Secreted</keyword>
<evidence type="ECO:0000259" key="5">
    <source>
        <dbReference type="Pfam" id="PF00669"/>
    </source>
</evidence>
<dbReference type="AlphaFoldDB" id="A0A2Z3HX58"/>
<dbReference type="InterPro" id="IPR001029">
    <property type="entry name" value="Flagellin_N"/>
</dbReference>
<feature type="domain" description="Flagellin N-terminal" evidence="5">
    <location>
        <begin position="6"/>
        <end position="139"/>
    </location>
</feature>
<reference evidence="8" key="1">
    <citation type="submission" date="2018-05" db="EMBL/GenBank/DDBJ databases">
        <title>Genome sequencing of Phenylobacterium sp. HYN0004.</title>
        <authorList>
            <person name="Yi H."/>
            <person name="Baek C."/>
        </authorList>
    </citation>
    <scope>NUCLEOTIDE SEQUENCE [LARGE SCALE GENOMIC DNA]</scope>
    <source>
        <strain evidence="8">HYN0004</strain>
    </source>
</reference>
<dbReference type="RefSeq" id="WP_110450407.1">
    <property type="nucleotide sequence ID" value="NZ_CP029479.1"/>
</dbReference>
<keyword evidence="3 4" id="KW-0975">Bacterial flagellum</keyword>
<evidence type="ECO:0000313" key="7">
    <source>
        <dbReference type="EMBL" id="AWM77840.1"/>
    </source>
</evidence>
<keyword evidence="7" id="KW-0966">Cell projection</keyword>
<name>A0A2Z3HX58_9CAUL</name>
<comment type="subunit">
    <text evidence="2">In C.crescentus, the flagellar filament is composed of multiple flagellins of 29 kDa; 27 kDa and 25 kDa.</text>
</comment>